<name>A0A7J6PIJ7_PEROL</name>
<keyword evidence="4" id="KW-1185">Reference proteome</keyword>
<sequence>MSATFRGGSNTVEESTAAGSPPESVDDLSVDDDPVRSPGFQQKPLQTFARLRPLHVPPERGLQTRPRGFCYEVISKDNDLAASVTPQRPGDRVVGAMLRMRCED</sequence>
<protein>
    <submittedName>
        <fullName evidence="2">Uncharacterized protein</fullName>
    </submittedName>
</protein>
<evidence type="ECO:0000313" key="5">
    <source>
        <dbReference type="Proteomes" id="UP000574390"/>
    </source>
</evidence>
<feature type="non-terminal residue" evidence="2">
    <location>
        <position position="104"/>
    </location>
</feature>
<dbReference type="AlphaFoldDB" id="A0A7J6PIJ7"/>
<evidence type="ECO:0000313" key="2">
    <source>
        <dbReference type="EMBL" id="KAF4695330.1"/>
    </source>
</evidence>
<reference evidence="4 5" key="1">
    <citation type="submission" date="2020-04" db="EMBL/GenBank/DDBJ databases">
        <title>Perkinsus olseni comparative genomics.</title>
        <authorList>
            <person name="Bogema D.R."/>
        </authorList>
    </citation>
    <scope>NUCLEOTIDE SEQUENCE [LARGE SCALE GENOMIC DNA]</scope>
    <source>
        <strain evidence="2">ATCC PRA-205</strain>
        <strain evidence="3 4">ATCC PRA-207</strain>
    </source>
</reference>
<proteinExistence type="predicted"/>
<dbReference type="EMBL" id="JABANM010035831">
    <property type="protein sequence ID" value="KAF4695330.1"/>
    <property type="molecule type" value="Genomic_DNA"/>
</dbReference>
<evidence type="ECO:0000313" key="3">
    <source>
        <dbReference type="EMBL" id="KAF4753869.1"/>
    </source>
</evidence>
<evidence type="ECO:0000313" key="4">
    <source>
        <dbReference type="Proteomes" id="UP000553632"/>
    </source>
</evidence>
<feature type="compositionally biased region" description="Polar residues" evidence="1">
    <location>
        <begin position="1"/>
        <end position="18"/>
    </location>
</feature>
<dbReference type="EMBL" id="JABANO010005217">
    <property type="protein sequence ID" value="KAF4753869.1"/>
    <property type="molecule type" value="Genomic_DNA"/>
</dbReference>
<comment type="caution">
    <text evidence="2">The sequence shown here is derived from an EMBL/GenBank/DDBJ whole genome shotgun (WGS) entry which is preliminary data.</text>
</comment>
<dbReference type="Proteomes" id="UP000553632">
    <property type="component" value="Unassembled WGS sequence"/>
</dbReference>
<accession>A0A7J6PIJ7</accession>
<feature type="region of interest" description="Disordered" evidence="1">
    <location>
        <begin position="1"/>
        <end position="45"/>
    </location>
</feature>
<organism evidence="2 5">
    <name type="scientific">Perkinsus olseni</name>
    <name type="common">Perkinsus atlanticus</name>
    <dbReference type="NCBI Taxonomy" id="32597"/>
    <lineage>
        <taxon>Eukaryota</taxon>
        <taxon>Sar</taxon>
        <taxon>Alveolata</taxon>
        <taxon>Perkinsozoa</taxon>
        <taxon>Perkinsea</taxon>
        <taxon>Perkinsida</taxon>
        <taxon>Perkinsidae</taxon>
        <taxon>Perkinsus</taxon>
    </lineage>
</organism>
<gene>
    <name evidence="2" type="ORF">FOZ62_004852</name>
    <name evidence="3" type="ORF">FOZ63_006693</name>
</gene>
<dbReference type="Proteomes" id="UP000574390">
    <property type="component" value="Unassembled WGS sequence"/>
</dbReference>
<evidence type="ECO:0000256" key="1">
    <source>
        <dbReference type="SAM" id="MobiDB-lite"/>
    </source>
</evidence>